<sequence>AISSLPVSLPFYIRYVDDIVLAVPRQFIHHIFQMFNSLHNRLSFTIEYFNNCSINFL</sequence>
<evidence type="ECO:0008006" key="3">
    <source>
        <dbReference type="Google" id="ProtNLM"/>
    </source>
</evidence>
<accession>E2AHZ5</accession>
<dbReference type="InParanoid" id="E2AHZ5"/>
<protein>
    <recommendedName>
        <fullName evidence="3">Reverse transcriptase domain-containing protein</fullName>
    </recommendedName>
</protein>
<evidence type="ECO:0000313" key="2">
    <source>
        <dbReference type="Proteomes" id="UP000000311"/>
    </source>
</evidence>
<feature type="non-terminal residue" evidence="1">
    <location>
        <position position="1"/>
    </location>
</feature>
<reference evidence="1 2" key="1">
    <citation type="journal article" date="2010" name="Science">
        <title>Genomic comparison of the ants Camponotus floridanus and Harpegnathos saltator.</title>
        <authorList>
            <person name="Bonasio R."/>
            <person name="Zhang G."/>
            <person name="Ye C."/>
            <person name="Mutti N.S."/>
            <person name="Fang X."/>
            <person name="Qin N."/>
            <person name="Donahue G."/>
            <person name="Yang P."/>
            <person name="Li Q."/>
            <person name="Li C."/>
            <person name="Zhang P."/>
            <person name="Huang Z."/>
            <person name="Berger S.L."/>
            <person name="Reinberg D."/>
            <person name="Wang J."/>
            <person name="Liebig J."/>
        </authorList>
    </citation>
    <scope>NUCLEOTIDE SEQUENCE [LARGE SCALE GENOMIC DNA]</scope>
    <source>
        <strain evidence="2">C129</strain>
    </source>
</reference>
<keyword evidence="2" id="KW-1185">Reference proteome</keyword>
<evidence type="ECO:0000313" key="1">
    <source>
        <dbReference type="EMBL" id="EFN66944.1"/>
    </source>
</evidence>
<feature type="non-terminal residue" evidence="1">
    <location>
        <position position="57"/>
    </location>
</feature>
<name>E2AHZ5_CAMFO</name>
<gene>
    <name evidence="1" type="ORF">EAG_00006</name>
</gene>
<dbReference type="EMBL" id="GL439618">
    <property type="protein sequence ID" value="EFN66944.1"/>
    <property type="molecule type" value="Genomic_DNA"/>
</dbReference>
<dbReference type="AlphaFoldDB" id="E2AHZ5"/>
<dbReference type="Proteomes" id="UP000000311">
    <property type="component" value="Unassembled WGS sequence"/>
</dbReference>
<proteinExistence type="predicted"/>
<organism evidence="2">
    <name type="scientific">Camponotus floridanus</name>
    <name type="common">Florida carpenter ant</name>
    <dbReference type="NCBI Taxonomy" id="104421"/>
    <lineage>
        <taxon>Eukaryota</taxon>
        <taxon>Metazoa</taxon>
        <taxon>Ecdysozoa</taxon>
        <taxon>Arthropoda</taxon>
        <taxon>Hexapoda</taxon>
        <taxon>Insecta</taxon>
        <taxon>Pterygota</taxon>
        <taxon>Neoptera</taxon>
        <taxon>Endopterygota</taxon>
        <taxon>Hymenoptera</taxon>
        <taxon>Apocrita</taxon>
        <taxon>Aculeata</taxon>
        <taxon>Formicoidea</taxon>
        <taxon>Formicidae</taxon>
        <taxon>Formicinae</taxon>
        <taxon>Camponotus</taxon>
    </lineage>
</organism>